<reference evidence="2 4" key="2">
    <citation type="journal article" date="2014" name="BMC Genomics">
        <title>An improved genome release (version Mt4.0) for the model legume Medicago truncatula.</title>
        <authorList>
            <person name="Tang H."/>
            <person name="Krishnakumar V."/>
            <person name="Bidwell S."/>
            <person name="Rosen B."/>
            <person name="Chan A."/>
            <person name="Zhou S."/>
            <person name="Gentzbittel L."/>
            <person name="Childs K.L."/>
            <person name="Yandell M."/>
            <person name="Gundlach H."/>
            <person name="Mayer K.F."/>
            <person name="Schwartz D.C."/>
            <person name="Town C.D."/>
        </authorList>
    </citation>
    <scope>GENOME REANNOTATION</scope>
    <source>
        <strain evidence="2">A17</strain>
        <strain evidence="3 4">cv. Jemalong A17</strain>
    </source>
</reference>
<evidence type="ECO:0000313" key="3">
    <source>
        <dbReference type="EnsemblPlants" id="KEH28302"/>
    </source>
</evidence>
<evidence type="ECO:0000313" key="4">
    <source>
        <dbReference type="Proteomes" id="UP000002051"/>
    </source>
</evidence>
<organism evidence="2 4">
    <name type="scientific">Medicago truncatula</name>
    <name type="common">Barrel medic</name>
    <name type="synonym">Medicago tribuloides</name>
    <dbReference type="NCBI Taxonomy" id="3880"/>
    <lineage>
        <taxon>Eukaryota</taxon>
        <taxon>Viridiplantae</taxon>
        <taxon>Streptophyta</taxon>
        <taxon>Embryophyta</taxon>
        <taxon>Tracheophyta</taxon>
        <taxon>Spermatophyta</taxon>
        <taxon>Magnoliopsida</taxon>
        <taxon>eudicotyledons</taxon>
        <taxon>Gunneridae</taxon>
        <taxon>Pentapetalae</taxon>
        <taxon>rosids</taxon>
        <taxon>fabids</taxon>
        <taxon>Fabales</taxon>
        <taxon>Fabaceae</taxon>
        <taxon>Papilionoideae</taxon>
        <taxon>50 kb inversion clade</taxon>
        <taxon>NPAAA clade</taxon>
        <taxon>Hologalegina</taxon>
        <taxon>IRL clade</taxon>
        <taxon>Trifolieae</taxon>
        <taxon>Medicago</taxon>
    </lineage>
</organism>
<gene>
    <name evidence="2" type="ordered locus">MTR_5g084265</name>
</gene>
<feature type="transmembrane region" description="Helical" evidence="1">
    <location>
        <begin position="6"/>
        <end position="26"/>
    </location>
</feature>
<reference evidence="2 4" key="1">
    <citation type="journal article" date="2011" name="Nature">
        <title>The Medicago genome provides insight into the evolution of rhizobial symbioses.</title>
        <authorList>
            <person name="Young N.D."/>
            <person name="Debelle F."/>
            <person name="Oldroyd G.E."/>
            <person name="Geurts R."/>
            <person name="Cannon S.B."/>
            <person name="Udvardi M.K."/>
            <person name="Benedito V.A."/>
            <person name="Mayer K.F."/>
            <person name="Gouzy J."/>
            <person name="Schoof H."/>
            <person name="Van de Peer Y."/>
            <person name="Proost S."/>
            <person name="Cook D.R."/>
            <person name="Meyers B.C."/>
            <person name="Spannagl M."/>
            <person name="Cheung F."/>
            <person name="De Mita S."/>
            <person name="Krishnakumar V."/>
            <person name="Gundlach H."/>
            <person name="Zhou S."/>
            <person name="Mudge J."/>
            <person name="Bharti A.K."/>
            <person name="Murray J.D."/>
            <person name="Naoumkina M.A."/>
            <person name="Rosen B."/>
            <person name="Silverstein K.A."/>
            <person name="Tang H."/>
            <person name="Rombauts S."/>
            <person name="Zhao P.X."/>
            <person name="Zhou P."/>
            <person name="Barbe V."/>
            <person name="Bardou P."/>
            <person name="Bechner M."/>
            <person name="Bellec A."/>
            <person name="Berger A."/>
            <person name="Berges H."/>
            <person name="Bidwell S."/>
            <person name="Bisseling T."/>
            <person name="Choisne N."/>
            <person name="Couloux A."/>
            <person name="Denny R."/>
            <person name="Deshpande S."/>
            <person name="Dai X."/>
            <person name="Doyle J.J."/>
            <person name="Dudez A.M."/>
            <person name="Farmer A.D."/>
            <person name="Fouteau S."/>
            <person name="Franken C."/>
            <person name="Gibelin C."/>
            <person name="Gish J."/>
            <person name="Goldstein S."/>
            <person name="Gonzalez A.J."/>
            <person name="Green P.J."/>
            <person name="Hallab A."/>
            <person name="Hartog M."/>
            <person name="Hua A."/>
            <person name="Humphray S.J."/>
            <person name="Jeong D.H."/>
            <person name="Jing Y."/>
            <person name="Jocker A."/>
            <person name="Kenton S.M."/>
            <person name="Kim D.J."/>
            <person name="Klee K."/>
            <person name="Lai H."/>
            <person name="Lang C."/>
            <person name="Lin S."/>
            <person name="Macmil S.L."/>
            <person name="Magdelenat G."/>
            <person name="Matthews L."/>
            <person name="McCorrison J."/>
            <person name="Monaghan E.L."/>
            <person name="Mun J.H."/>
            <person name="Najar F.Z."/>
            <person name="Nicholson C."/>
            <person name="Noirot C."/>
            <person name="O'Bleness M."/>
            <person name="Paule C.R."/>
            <person name="Poulain J."/>
            <person name="Prion F."/>
            <person name="Qin B."/>
            <person name="Qu C."/>
            <person name="Retzel E.F."/>
            <person name="Riddle C."/>
            <person name="Sallet E."/>
            <person name="Samain S."/>
            <person name="Samson N."/>
            <person name="Sanders I."/>
            <person name="Saurat O."/>
            <person name="Scarpelli C."/>
            <person name="Schiex T."/>
            <person name="Segurens B."/>
            <person name="Severin A.J."/>
            <person name="Sherrier D.J."/>
            <person name="Shi R."/>
            <person name="Sims S."/>
            <person name="Singer S.R."/>
            <person name="Sinharoy S."/>
            <person name="Sterck L."/>
            <person name="Viollet A."/>
            <person name="Wang B.B."/>
            <person name="Wang K."/>
            <person name="Wang M."/>
            <person name="Wang X."/>
            <person name="Warfsmann J."/>
            <person name="Weissenbach J."/>
            <person name="White D.D."/>
            <person name="White J.D."/>
            <person name="Wiley G.B."/>
            <person name="Wincker P."/>
            <person name="Xing Y."/>
            <person name="Yang L."/>
            <person name="Yao Z."/>
            <person name="Ying F."/>
            <person name="Zhai J."/>
            <person name="Zhou L."/>
            <person name="Zuber A."/>
            <person name="Denarie J."/>
            <person name="Dixon R.A."/>
            <person name="May G.D."/>
            <person name="Schwartz D.C."/>
            <person name="Rogers J."/>
            <person name="Quetier F."/>
            <person name="Town C.D."/>
            <person name="Roe B.A."/>
        </authorList>
    </citation>
    <scope>NUCLEOTIDE SEQUENCE [LARGE SCALE GENOMIC DNA]</scope>
    <source>
        <strain evidence="2">A17</strain>
        <strain evidence="3 4">cv. Jemalong A17</strain>
    </source>
</reference>
<sequence>MQLEGVVTVGMTVAIVATTTALAPAITPSVYTRIGDVTSNFDECPSQEKNFFTLYE</sequence>
<dbReference type="EMBL" id="CM001221">
    <property type="protein sequence ID" value="KEH28302.1"/>
    <property type="molecule type" value="Genomic_DNA"/>
</dbReference>
<keyword evidence="1" id="KW-0472">Membrane</keyword>
<proteinExistence type="predicted"/>
<reference evidence="3" key="3">
    <citation type="submission" date="2015-04" db="UniProtKB">
        <authorList>
            <consortium name="EnsemblPlants"/>
        </authorList>
    </citation>
    <scope>IDENTIFICATION</scope>
    <source>
        <strain evidence="3">cv. Jemalong A17</strain>
    </source>
</reference>
<keyword evidence="1 2" id="KW-0812">Transmembrane</keyword>
<dbReference type="HOGENOM" id="CLU_3017300_0_0_1"/>
<dbReference type="EnsemblPlants" id="KEH28302">
    <property type="protein sequence ID" value="KEH28302"/>
    <property type="gene ID" value="MTR_5g084265"/>
</dbReference>
<dbReference type="AlphaFoldDB" id="A0A072UF46"/>
<evidence type="ECO:0000256" key="1">
    <source>
        <dbReference type="SAM" id="Phobius"/>
    </source>
</evidence>
<keyword evidence="1" id="KW-1133">Transmembrane helix</keyword>
<dbReference type="Proteomes" id="UP000002051">
    <property type="component" value="Chromosome 5"/>
</dbReference>
<evidence type="ECO:0000313" key="2">
    <source>
        <dbReference type="EMBL" id="KEH28302.1"/>
    </source>
</evidence>
<protein>
    <submittedName>
        <fullName evidence="2">Transmembrane protein, putative</fullName>
    </submittedName>
</protein>
<keyword evidence="4" id="KW-1185">Reference proteome</keyword>
<accession>A0A072UF46</accession>
<name>A0A072UF46_MEDTR</name>